<evidence type="ECO:0000313" key="2">
    <source>
        <dbReference type="Proteomes" id="UP001472677"/>
    </source>
</evidence>
<keyword evidence="2" id="KW-1185">Reference proteome</keyword>
<proteinExistence type="predicted"/>
<name>A0ABR2FBZ5_9ROSI</name>
<sequence>MVDKNVDKQKGIVIRVENLLRTNCNREMRQTWNKEATIHICDENTIHSYFSGKKAPYTGVENYNLSRDLKSFLFHATDKNLAYVSPRFLLGSQSFVMDASERSKFIVNLEFVLIVVQGLSGMVRQAKVHGNACLESVVVMRTLDWKLHAFDVLSEYDGAKWNCYRTIAVNLLFVKTTIVSRKREELNRLRPEEPNTSSG</sequence>
<protein>
    <submittedName>
        <fullName evidence="1">Uncharacterized protein</fullName>
    </submittedName>
</protein>
<evidence type="ECO:0000313" key="1">
    <source>
        <dbReference type="EMBL" id="KAK8575742.1"/>
    </source>
</evidence>
<organism evidence="1 2">
    <name type="scientific">Hibiscus sabdariffa</name>
    <name type="common">roselle</name>
    <dbReference type="NCBI Taxonomy" id="183260"/>
    <lineage>
        <taxon>Eukaryota</taxon>
        <taxon>Viridiplantae</taxon>
        <taxon>Streptophyta</taxon>
        <taxon>Embryophyta</taxon>
        <taxon>Tracheophyta</taxon>
        <taxon>Spermatophyta</taxon>
        <taxon>Magnoliopsida</taxon>
        <taxon>eudicotyledons</taxon>
        <taxon>Gunneridae</taxon>
        <taxon>Pentapetalae</taxon>
        <taxon>rosids</taxon>
        <taxon>malvids</taxon>
        <taxon>Malvales</taxon>
        <taxon>Malvaceae</taxon>
        <taxon>Malvoideae</taxon>
        <taxon>Hibiscus</taxon>
    </lineage>
</organism>
<dbReference type="Proteomes" id="UP001472677">
    <property type="component" value="Unassembled WGS sequence"/>
</dbReference>
<gene>
    <name evidence="1" type="ORF">V6N12_063404</name>
</gene>
<dbReference type="EMBL" id="JBBPBM010000007">
    <property type="protein sequence ID" value="KAK8575742.1"/>
    <property type="molecule type" value="Genomic_DNA"/>
</dbReference>
<reference evidence="1 2" key="1">
    <citation type="journal article" date="2024" name="G3 (Bethesda)">
        <title>Genome assembly of Hibiscus sabdariffa L. provides insights into metabolisms of medicinal natural products.</title>
        <authorList>
            <person name="Kim T."/>
        </authorList>
    </citation>
    <scope>NUCLEOTIDE SEQUENCE [LARGE SCALE GENOMIC DNA]</scope>
    <source>
        <strain evidence="1">TK-2024</strain>
        <tissue evidence="1">Old leaves</tissue>
    </source>
</reference>
<comment type="caution">
    <text evidence="1">The sequence shown here is derived from an EMBL/GenBank/DDBJ whole genome shotgun (WGS) entry which is preliminary data.</text>
</comment>
<accession>A0ABR2FBZ5</accession>